<protein>
    <recommendedName>
        <fullName evidence="1">DUF6810 domain-containing protein</fullName>
    </recommendedName>
</protein>
<reference evidence="4 5" key="1">
    <citation type="submission" date="2019-11" db="EMBL/GenBank/DDBJ databases">
        <authorList>
            <person name="Cho J.-C."/>
        </authorList>
    </citation>
    <scope>NUCLEOTIDE SEQUENCE [LARGE SCALE GENOMIC DNA]</scope>
    <source>
        <strain evidence="3 4">JH1073</strain>
        <strain evidence="2 5">JH702</strain>
    </source>
</reference>
<feature type="domain" description="DUF6810" evidence="1">
    <location>
        <begin position="62"/>
        <end position="120"/>
    </location>
</feature>
<name>A0AAJ5ZE79_9CHLR</name>
<evidence type="ECO:0000259" key="1">
    <source>
        <dbReference type="Pfam" id="PF20650"/>
    </source>
</evidence>
<evidence type="ECO:0000313" key="2">
    <source>
        <dbReference type="EMBL" id="MDG0865641.1"/>
    </source>
</evidence>
<dbReference type="EMBL" id="WMBE01000001">
    <property type="protein sequence ID" value="MDG0865641.1"/>
    <property type="molecule type" value="Genomic_DNA"/>
</dbReference>
<accession>A0AAJ5ZE79</accession>
<sequence>MPSSAQKRATFIGMPTLLLAGVALLLVVVAGCGSSEAAVEVDAGSTDEEGLRLTTRPEAMYSIEDLTAVGFKKNKQFDPEAVPGSIDIWYGFFSQRDIEVRFYESHADALKFGVEPAEVIIARTAGQRDPLIPVVNLYPAYAVVGNTVMLCERQLSTCEVLIAVLP</sequence>
<keyword evidence="4" id="KW-1185">Reference proteome</keyword>
<proteinExistence type="predicted"/>
<dbReference type="Proteomes" id="UP001219901">
    <property type="component" value="Chromosome"/>
</dbReference>
<dbReference type="EMBL" id="CP046147">
    <property type="protein sequence ID" value="WFG39613.1"/>
    <property type="molecule type" value="Genomic_DNA"/>
</dbReference>
<reference evidence="3" key="2">
    <citation type="journal article" date="2023" name="Nat. Commun.">
        <title>Cultivation of marine bacteria of the SAR202 clade.</title>
        <authorList>
            <person name="Lim Y."/>
            <person name="Seo J.H."/>
            <person name="Giovannoni S.J."/>
            <person name="Kang I."/>
            <person name="Cho J.C."/>
        </authorList>
    </citation>
    <scope>NUCLEOTIDE SEQUENCE</scope>
    <source>
        <strain evidence="3">JH1073</strain>
    </source>
</reference>
<gene>
    <name evidence="2" type="ORF">GKO46_00955</name>
    <name evidence="3" type="ORF">GKO48_08270</name>
</gene>
<evidence type="ECO:0000313" key="5">
    <source>
        <dbReference type="Proteomes" id="UP001321249"/>
    </source>
</evidence>
<organism evidence="3 4">
    <name type="scientific">Candidatus Lucifugimonas marina</name>
    <dbReference type="NCBI Taxonomy" id="3038979"/>
    <lineage>
        <taxon>Bacteria</taxon>
        <taxon>Bacillati</taxon>
        <taxon>Chloroflexota</taxon>
        <taxon>Dehalococcoidia</taxon>
        <taxon>SAR202 cluster</taxon>
        <taxon>Candidatus Lucifugimonadales</taxon>
        <taxon>Candidatus Lucifugimonadaceae</taxon>
        <taxon>Candidatus Lucifugimonas</taxon>
    </lineage>
</organism>
<dbReference type="RefSeq" id="WP_342823490.1">
    <property type="nucleotide sequence ID" value="NZ_CP046146.1"/>
</dbReference>
<evidence type="ECO:0000313" key="3">
    <source>
        <dbReference type="EMBL" id="WFG39613.1"/>
    </source>
</evidence>
<dbReference type="AlphaFoldDB" id="A0AAJ5ZE79"/>
<dbReference type="Pfam" id="PF20650">
    <property type="entry name" value="DUF6810"/>
    <property type="match status" value="1"/>
</dbReference>
<evidence type="ECO:0000313" key="4">
    <source>
        <dbReference type="Proteomes" id="UP001219901"/>
    </source>
</evidence>
<dbReference type="Proteomes" id="UP001321249">
    <property type="component" value="Unassembled WGS sequence"/>
</dbReference>
<dbReference type="InterPro" id="IPR049216">
    <property type="entry name" value="DUF6810"/>
</dbReference>
<reference evidence="4" key="3">
    <citation type="submission" date="2023-06" db="EMBL/GenBank/DDBJ databases">
        <title>Pangenomics reveal diversification of enzyme families and niche specialization in globally abundant SAR202 bacteria.</title>
        <authorList>
            <person name="Saw J.H.W."/>
        </authorList>
    </citation>
    <scope>NUCLEOTIDE SEQUENCE [LARGE SCALE GENOMIC DNA]</scope>
    <source>
        <strain evidence="4">JH1073</strain>
    </source>
</reference>